<evidence type="ECO:0000313" key="1">
    <source>
        <dbReference type="EMBL" id="CAL5138943.1"/>
    </source>
</evidence>
<dbReference type="EMBL" id="CAXLJL010000556">
    <property type="protein sequence ID" value="CAL5138943.1"/>
    <property type="molecule type" value="Genomic_DNA"/>
</dbReference>
<sequence>MEFARKLSPLLLSQPCRSLANSAYRSFKLFKSYEPEVFPETRPNLWRNNHLPKEYERMMQKVFNRLRPSGLGSKKLNSIVLSRRERKMSEASRLATPEGRHMMYKRLIAGRRSLWSHDW</sequence>
<proteinExistence type="predicted"/>
<dbReference type="Proteomes" id="UP001497525">
    <property type="component" value="Unassembled WGS sequence"/>
</dbReference>
<dbReference type="AlphaFoldDB" id="A0AAV2TVL9"/>
<gene>
    <name evidence="1" type="ORF">CDAUBV1_LOCUS14004</name>
</gene>
<comment type="caution">
    <text evidence="1">The sequence shown here is derived from an EMBL/GenBank/DDBJ whole genome shotgun (WGS) entry which is preliminary data.</text>
</comment>
<reference evidence="1" key="1">
    <citation type="submission" date="2024-06" db="EMBL/GenBank/DDBJ databases">
        <authorList>
            <person name="Liu X."/>
            <person name="Lenzi L."/>
            <person name="Haldenby T S."/>
            <person name="Uol C."/>
        </authorList>
    </citation>
    <scope>NUCLEOTIDE SEQUENCE</scope>
</reference>
<organism evidence="1 2">
    <name type="scientific">Calicophoron daubneyi</name>
    <name type="common">Rumen fluke</name>
    <name type="synonym">Paramphistomum daubneyi</name>
    <dbReference type="NCBI Taxonomy" id="300641"/>
    <lineage>
        <taxon>Eukaryota</taxon>
        <taxon>Metazoa</taxon>
        <taxon>Spiralia</taxon>
        <taxon>Lophotrochozoa</taxon>
        <taxon>Platyhelminthes</taxon>
        <taxon>Trematoda</taxon>
        <taxon>Digenea</taxon>
        <taxon>Plagiorchiida</taxon>
        <taxon>Pronocephalata</taxon>
        <taxon>Paramphistomoidea</taxon>
        <taxon>Paramphistomidae</taxon>
        <taxon>Calicophoron</taxon>
    </lineage>
</organism>
<protein>
    <submittedName>
        <fullName evidence="1">Uncharacterized protein</fullName>
    </submittedName>
</protein>
<accession>A0AAV2TVL9</accession>
<name>A0AAV2TVL9_CALDB</name>
<evidence type="ECO:0000313" key="2">
    <source>
        <dbReference type="Proteomes" id="UP001497525"/>
    </source>
</evidence>